<keyword evidence="9" id="KW-0998">Cell outer membrane</keyword>
<keyword evidence="7" id="KW-0626">Porin</keyword>
<dbReference type="GO" id="GO:0015774">
    <property type="term" value="P:polysaccharide transport"/>
    <property type="evidence" value="ECO:0007669"/>
    <property type="project" value="TreeGrafter"/>
</dbReference>
<evidence type="ECO:0000313" key="12">
    <source>
        <dbReference type="Proteomes" id="UP000321113"/>
    </source>
</evidence>
<dbReference type="GO" id="GO:0006811">
    <property type="term" value="P:monoatomic ion transport"/>
    <property type="evidence" value="ECO:0007669"/>
    <property type="project" value="UniProtKB-KW"/>
</dbReference>
<evidence type="ECO:0000313" key="11">
    <source>
        <dbReference type="EMBL" id="GEM79124.1"/>
    </source>
</evidence>
<dbReference type="InterPro" id="IPR003192">
    <property type="entry name" value="Porin_LamB"/>
</dbReference>
<comment type="similarity">
    <text evidence="2">Belongs to the porin LamB (TC 1.B.3) family.</text>
</comment>
<comment type="caution">
    <text evidence="11">The sequence shown here is derived from an EMBL/GenBank/DDBJ whole genome shotgun (WGS) entry which is preliminary data.</text>
</comment>
<dbReference type="PANTHER" id="PTHR38762:SF1">
    <property type="entry name" value="CRYPTIC OUTER MEMBRANE PORIN BGLH-RELATED"/>
    <property type="match status" value="1"/>
</dbReference>
<dbReference type="OrthoDB" id="106611at2"/>
<dbReference type="GO" id="GO:0009279">
    <property type="term" value="C:cell outer membrane"/>
    <property type="evidence" value="ECO:0007669"/>
    <property type="project" value="UniProtKB-SubCell"/>
</dbReference>
<dbReference type="GO" id="GO:0015288">
    <property type="term" value="F:porin activity"/>
    <property type="evidence" value="ECO:0007669"/>
    <property type="project" value="UniProtKB-KW"/>
</dbReference>
<evidence type="ECO:0000256" key="1">
    <source>
        <dbReference type="ARBA" id="ARBA00004571"/>
    </source>
</evidence>
<feature type="signal peptide" evidence="10">
    <location>
        <begin position="1"/>
        <end position="23"/>
    </location>
</feature>
<feature type="chain" id="PRO_5021991204" evidence="10">
    <location>
        <begin position="24"/>
        <end position="414"/>
    </location>
</feature>
<dbReference type="Pfam" id="PF02264">
    <property type="entry name" value="LamB"/>
    <property type="match status" value="1"/>
</dbReference>
<dbReference type="InterPro" id="IPR036998">
    <property type="entry name" value="Porin_LamB_sf"/>
</dbReference>
<reference evidence="11 12" key="1">
    <citation type="submission" date="2019-07" db="EMBL/GenBank/DDBJ databases">
        <title>Whole genome shotgun sequence of Vibrio superstes NBRC 103154.</title>
        <authorList>
            <person name="Hosoyama A."/>
            <person name="Uohara A."/>
            <person name="Ohji S."/>
            <person name="Ichikawa N."/>
        </authorList>
    </citation>
    <scope>NUCLEOTIDE SEQUENCE [LARGE SCALE GENOMIC DNA]</scope>
    <source>
        <strain evidence="11 12">NBRC 103154</strain>
    </source>
</reference>
<name>A0A511QP84_9VIBR</name>
<dbReference type="RefSeq" id="WP_119008454.1">
    <property type="nucleotide sequence ID" value="NZ_BJXK01000004.1"/>
</dbReference>
<evidence type="ECO:0000256" key="2">
    <source>
        <dbReference type="ARBA" id="ARBA00007055"/>
    </source>
</evidence>
<dbReference type="InterPro" id="IPR050286">
    <property type="entry name" value="G_neg_Bact_CarbUptk_Porin"/>
</dbReference>
<comment type="subcellular location">
    <subcellularLocation>
        <location evidence="1">Cell outer membrane</location>
        <topology evidence="1">Multi-pass membrane protein</topology>
    </subcellularLocation>
</comment>
<dbReference type="SUPFAM" id="SSF56935">
    <property type="entry name" value="Porins"/>
    <property type="match status" value="1"/>
</dbReference>
<dbReference type="GO" id="GO:0046930">
    <property type="term" value="C:pore complex"/>
    <property type="evidence" value="ECO:0007669"/>
    <property type="project" value="UniProtKB-KW"/>
</dbReference>
<dbReference type="Proteomes" id="UP000321113">
    <property type="component" value="Unassembled WGS sequence"/>
</dbReference>
<keyword evidence="5" id="KW-0812">Transmembrane</keyword>
<keyword evidence="12" id="KW-1185">Reference proteome</keyword>
<sequence length="414" mass="46573">MKNNYLNKSLIALAVCCSFGAQASTDFFGYARAGMHVSPDGQKGNGHPDYIRAEGAPNKYRLGNEDDWAELGIRHDMYENGPERAEIGFMMGTWHNPETRSNSFTIMQAWGQMYGILGSDKTSIWAGQRYTRNIADDMLDFKYWDNSGRGFGLRDIEAGSVLMDFATVYNNVAYDDVNNPDSTRRSAVLMPEFRVHGIDVLGGNLTLGANYAYIIDDTDIKKHVGAGNYDRDGYMFTVNHKASFAGTYNIFTVQMNGGIGVGGWHDGEGELLNLTTPGTSYRVMNHGFCTINDAWSCQYSLAYENISMDNSSDDGKDWFAAGIRPKYSWNKYLQTEVELGYQLVNSDRFDDSNTSWKATLSQKVHFGTVPHIRFYATYAEAETNWEEQSFGKHVAIASKDIDSWTFGVQFEAWW</sequence>
<evidence type="ECO:0000256" key="6">
    <source>
        <dbReference type="ARBA" id="ARBA00023065"/>
    </source>
</evidence>
<evidence type="ECO:0000256" key="4">
    <source>
        <dbReference type="ARBA" id="ARBA00022452"/>
    </source>
</evidence>
<keyword evidence="8" id="KW-0472">Membrane</keyword>
<evidence type="ECO:0000256" key="9">
    <source>
        <dbReference type="ARBA" id="ARBA00023237"/>
    </source>
</evidence>
<keyword evidence="6" id="KW-0406">Ion transport</keyword>
<evidence type="ECO:0000256" key="7">
    <source>
        <dbReference type="ARBA" id="ARBA00023114"/>
    </source>
</evidence>
<keyword evidence="4" id="KW-1134">Transmembrane beta strand</keyword>
<keyword evidence="3" id="KW-0813">Transport</keyword>
<evidence type="ECO:0000256" key="5">
    <source>
        <dbReference type="ARBA" id="ARBA00022692"/>
    </source>
</evidence>
<protein>
    <submittedName>
        <fullName evidence="11">Maltoporin</fullName>
    </submittedName>
</protein>
<dbReference type="Gene3D" id="2.40.170.10">
    <property type="entry name" value="Porin, LamB type"/>
    <property type="match status" value="1"/>
</dbReference>
<organism evidence="11 12">
    <name type="scientific">Vibrio superstes NBRC 103154</name>
    <dbReference type="NCBI Taxonomy" id="1219062"/>
    <lineage>
        <taxon>Bacteria</taxon>
        <taxon>Pseudomonadati</taxon>
        <taxon>Pseudomonadota</taxon>
        <taxon>Gammaproteobacteria</taxon>
        <taxon>Vibrionales</taxon>
        <taxon>Vibrionaceae</taxon>
        <taxon>Vibrio</taxon>
    </lineage>
</organism>
<dbReference type="PANTHER" id="PTHR38762">
    <property type="entry name" value="CRYPTIC OUTER MEMBRANE PORIN BGLH-RELATED"/>
    <property type="match status" value="1"/>
</dbReference>
<proteinExistence type="inferred from homology"/>
<gene>
    <name evidence="11" type="primary">lamB</name>
    <name evidence="11" type="ORF">VSU01S_13690</name>
</gene>
<accession>A0A511QP84</accession>
<dbReference type="AlphaFoldDB" id="A0A511QP84"/>
<dbReference type="GO" id="GO:0015144">
    <property type="term" value="F:carbohydrate transmembrane transporter activity"/>
    <property type="evidence" value="ECO:0007669"/>
    <property type="project" value="TreeGrafter"/>
</dbReference>
<evidence type="ECO:0000256" key="3">
    <source>
        <dbReference type="ARBA" id="ARBA00022448"/>
    </source>
</evidence>
<evidence type="ECO:0000256" key="8">
    <source>
        <dbReference type="ARBA" id="ARBA00023136"/>
    </source>
</evidence>
<keyword evidence="10" id="KW-0732">Signal</keyword>
<evidence type="ECO:0000256" key="10">
    <source>
        <dbReference type="SAM" id="SignalP"/>
    </source>
</evidence>
<dbReference type="EMBL" id="BJXK01000004">
    <property type="protein sequence ID" value="GEM79124.1"/>
    <property type="molecule type" value="Genomic_DNA"/>
</dbReference>